<proteinExistence type="predicted"/>
<name>A0AA40KYE1_9HYME</name>
<reference evidence="1" key="1">
    <citation type="submission" date="2021-10" db="EMBL/GenBank/DDBJ databases">
        <title>Melipona bicolor Genome sequencing and assembly.</title>
        <authorList>
            <person name="Araujo N.S."/>
            <person name="Arias M.C."/>
        </authorList>
    </citation>
    <scope>NUCLEOTIDE SEQUENCE</scope>
    <source>
        <strain evidence="1">USP_2M_L1-L4_2017</strain>
        <tissue evidence="1">Whole body</tissue>
    </source>
</reference>
<dbReference type="AlphaFoldDB" id="A0AA40KYE1"/>
<organism evidence="1 2">
    <name type="scientific">Melipona bicolor</name>
    <dbReference type="NCBI Taxonomy" id="60889"/>
    <lineage>
        <taxon>Eukaryota</taxon>
        <taxon>Metazoa</taxon>
        <taxon>Ecdysozoa</taxon>
        <taxon>Arthropoda</taxon>
        <taxon>Hexapoda</taxon>
        <taxon>Insecta</taxon>
        <taxon>Pterygota</taxon>
        <taxon>Neoptera</taxon>
        <taxon>Endopterygota</taxon>
        <taxon>Hymenoptera</taxon>
        <taxon>Apocrita</taxon>
        <taxon>Aculeata</taxon>
        <taxon>Apoidea</taxon>
        <taxon>Anthophila</taxon>
        <taxon>Apidae</taxon>
        <taxon>Melipona</taxon>
    </lineage>
</organism>
<dbReference type="EMBL" id="JAHYIQ010000001">
    <property type="protein sequence ID" value="KAK1137779.1"/>
    <property type="molecule type" value="Genomic_DNA"/>
</dbReference>
<accession>A0AA40KYE1</accession>
<dbReference type="Proteomes" id="UP001177670">
    <property type="component" value="Unassembled WGS sequence"/>
</dbReference>
<gene>
    <name evidence="1" type="ORF">K0M31_002273</name>
</gene>
<sequence length="107" mass="12032">MRYECSTSRDTSARTREEWEKRISETDKRKTLSDLLAFLQQQCKFLAKTGRTSPVTTLTSGKYTAPQLLLREAFANTMHALEEASNTFPLRQGQGAPGMLQMLSLGT</sequence>
<protein>
    <submittedName>
        <fullName evidence="1">Uncharacterized protein</fullName>
    </submittedName>
</protein>
<evidence type="ECO:0000313" key="1">
    <source>
        <dbReference type="EMBL" id="KAK1137779.1"/>
    </source>
</evidence>
<comment type="caution">
    <text evidence="1">The sequence shown here is derived from an EMBL/GenBank/DDBJ whole genome shotgun (WGS) entry which is preliminary data.</text>
</comment>
<keyword evidence="2" id="KW-1185">Reference proteome</keyword>
<evidence type="ECO:0000313" key="2">
    <source>
        <dbReference type="Proteomes" id="UP001177670"/>
    </source>
</evidence>